<dbReference type="EMBL" id="CP002810">
    <property type="protein sequence ID" value="AEG44954.1"/>
    <property type="molecule type" value="Genomic_DNA"/>
</dbReference>
<reference evidence="2 3" key="1">
    <citation type="submission" date="2011-05" db="EMBL/GenBank/DDBJ databases">
        <title>Complete sequence of Isoptericola variabilis 225.</title>
        <authorList>
            <consortium name="US DOE Joint Genome Institute"/>
            <person name="Lucas S."/>
            <person name="Han J."/>
            <person name="Lapidus A."/>
            <person name="Cheng J.-F."/>
            <person name="Goodwin L."/>
            <person name="Pitluck S."/>
            <person name="Peters L."/>
            <person name="Mikhailova N."/>
            <person name="Zeytun A."/>
            <person name="Han C."/>
            <person name="Tapia R."/>
            <person name="Land M."/>
            <person name="Hauser L."/>
            <person name="Kyrpides N."/>
            <person name="Ivanova N."/>
            <person name="Pagani I."/>
            <person name="Siebers A."/>
            <person name="Allgaier M."/>
            <person name="Thelen M."/>
            <person name="Hugenholtz P."/>
            <person name="Gladden J."/>
            <person name="Woyke T."/>
        </authorList>
    </citation>
    <scope>NUCLEOTIDE SEQUENCE [LARGE SCALE GENOMIC DNA]</scope>
    <source>
        <strain evidence="3">225</strain>
    </source>
</reference>
<dbReference type="STRING" id="743718.Isova_2234"/>
<evidence type="ECO:0000259" key="1">
    <source>
        <dbReference type="Pfam" id="PF20058"/>
    </source>
</evidence>
<evidence type="ECO:0000313" key="2">
    <source>
        <dbReference type="EMBL" id="AEG44954.1"/>
    </source>
</evidence>
<dbReference type="KEGG" id="iva:Isova_2234"/>
<keyword evidence="3" id="KW-1185">Reference proteome</keyword>
<organism evidence="3">
    <name type="scientific">Isoptericola variabilis (strain 225)</name>
    <dbReference type="NCBI Taxonomy" id="743718"/>
    <lineage>
        <taxon>Bacteria</taxon>
        <taxon>Bacillati</taxon>
        <taxon>Actinomycetota</taxon>
        <taxon>Actinomycetes</taxon>
        <taxon>Micrococcales</taxon>
        <taxon>Promicromonosporaceae</taxon>
        <taxon>Isoptericola</taxon>
    </lineage>
</organism>
<proteinExistence type="predicted"/>
<dbReference type="AlphaFoldDB" id="F6FR04"/>
<sequence>MTQDTPTVLETWIEALETELGLPAGSVDVAAVLDLARDAAHGVARPAAPVTTYAVGYADGLAAARGEDSEAIDVATTLALAWRPEG</sequence>
<protein>
    <recommendedName>
        <fullName evidence="1">DUF6457 domain-containing protein</fullName>
    </recommendedName>
</protein>
<dbReference type="RefSeq" id="WP_013839345.1">
    <property type="nucleotide sequence ID" value="NC_015588.1"/>
</dbReference>
<feature type="domain" description="DUF6457" evidence="1">
    <location>
        <begin position="5"/>
        <end position="85"/>
    </location>
</feature>
<name>F6FR04_ISOV2</name>
<dbReference type="Proteomes" id="UP000009236">
    <property type="component" value="Chromosome"/>
</dbReference>
<dbReference type="Pfam" id="PF20058">
    <property type="entry name" value="DUF6457"/>
    <property type="match status" value="1"/>
</dbReference>
<dbReference type="eggNOG" id="COG0746">
    <property type="taxonomic scope" value="Bacteria"/>
</dbReference>
<accession>F6FR04</accession>
<dbReference type="InterPro" id="IPR045598">
    <property type="entry name" value="DUF6457"/>
</dbReference>
<dbReference type="HOGENOM" id="CLU_154370_3_0_11"/>
<gene>
    <name evidence="2" type="ordered locus">Isova_2234</name>
</gene>
<evidence type="ECO:0000313" key="3">
    <source>
        <dbReference type="Proteomes" id="UP000009236"/>
    </source>
</evidence>